<reference evidence="2 3" key="1">
    <citation type="submission" date="2016-10" db="EMBL/GenBank/DDBJ databases">
        <title>Reductive evolution of mitochondrial metabolism and differential evolution of invasion-related proteins in Cryptosporidium.</title>
        <authorList>
            <person name="Liu S."/>
            <person name="Roellig D.M."/>
            <person name="Guo Y."/>
            <person name="Li N."/>
            <person name="Frace M.A."/>
            <person name="Tang K."/>
            <person name="Zhang L."/>
            <person name="Feng Y."/>
            <person name="Xiao L."/>
        </authorList>
    </citation>
    <scope>NUCLEOTIDE SEQUENCE [LARGE SCALE GENOMIC DNA]</scope>
    <source>
        <strain evidence="2">30847</strain>
    </source>
</reference>
<keyword evidence="1" id="KW-0732">Signal</keyword>
<feature type="signal peptide" evidence="1">
    <location>
        <begin position="1"/>
        <end position="24"/>
    </location>
</feature>
<evidence type="ECO:0000313" key="2">
    <source>
        <dbReference type="EMBL" id="OII78349.1"/>
    </source>
</evidence>
<dbReference type="GeneID" id="92367591"/>
<dbReference type="EMBL" id="LRBS01000002">
    <property type="protein sequence ID" value="OII78349.1"/>
    <property type="molecule type" value="Genomic_DNA"/>
</dbReference>
<dbReference type="OrthoDB" id="340991at2759"/>
<dbReference type="AlphaFoldDB" id="A0A1J4MZF6"/>
<protein>
    <recommendedName>
        <fullName evidence="4">Cyclin N-terminal domain-containing protein</fullName>
    </recommendedName>
</protein>
<evidence type="ECO:0008006" key="4">
    <source>
        <dbReference type="Google" id="ProtNLM"/>
    </source>
</evidence>
<gene>
    <name evidence="2" type="ORF">cand_034070</name>
</gene>
<dbReference type="VEuPathDB" id="CryptoDB:cand_034070"/>
<evidence type="ECO:0000313" key="3">
    <source>
        <dbReference type="Proteomes" id="UP000186804"/>
    </source>
</evidence>
<keyword evidence="3" id="KW-1185">Reference proteome</keyword>
<comment type="caution">
    <text evidence="2">The sequence shown here is derived from an EMBL/GenBank/DDBJ whole genome shotgun (WGS) entry which is preliminary data.</text>
</comment>
<dbReference type="Proteomes" id="UP000186804">
    <property type="component" value="Unassembled WGS sequence"/>
</dbReference>
<name>A0A1J4MZF6_9CRYT</name>
<organism evidence="2 3">
    <name type="scientific">Cryptosporidium andersoni</name>
    <dbReference type="NCBI Taxonomy" id="117008"/>
    <lineage>
        <taxon>Eukaryota</taxon>
        <taxon>Sar</taxon>
        <taxon>Alveolata</taxon>
        <taxon>Apicomplexa</taxon>
        <taxon>Conoidasida</taxon>
        <taxon>Coccidia</taxon>
        <taxon>Eucoccidiorida</taxon>
        <taxon>Eimeriorina</taxon>
        <taxon>Cryptosporidiidae</taxon>
        <taxon>Cryptosporidium</taxon>
    </lineage>
</organism>
<proteinExistence type="predicted"/>
<evidence type="ECO:0000256" key="1">
    <source>
        <dbReference type="SAM" id="SignalP"/>
    </source>
</evidence>
<accession>A0A1J4MZF6</accession>
<sequence>MKNIKILPYILPFILLLFIQNSEQNYYSDYNSKVDTEALVIQDFMKFLVNNALFPLSAVSRGYCLYQSVIYYSNKNLYPNFETTALGAILLSMNWKHTNSFINKCSKSLKIIEDDLLGINRNRKNNWVKKTIKNKTIRIQKIKICNLVHSCIKSLEKYNQIEHLRQILYVETHYKNLYGNLAAEEEAWKTIKIIRQLLESNLLDGNIYNYLKSFILHHYINRIIIYVNLEPISLYASIGLLNTMNRDHTLNNWILSASKSSIHQSAYDPVTNIRYDPKKSLKSNIYNFKYRTCIHVIWSSRILLENDEQSQSHLFLENSMSNLITFFQDRIEWLCYKLFTHTELVTIGN</sequence>
<feature type="chain" id="PRO_5009630385" description="Cyclin N-terminal domain-containing protein" evidence="1">
    <location>
        <begin position="25"/>
        <end position="349"/>
    </location>
</feature>
<dbReference type="RefSeq" id="XP_067070195.1">
    <property type="nucleotide sequence ID" value="XM_067213633.1"/>
</dbReference>